<keyword evidence="1" id="KW-0479">Metal-binding</keyword>
<dbReference type="EMBL" id="JABXWR010000001">
    <property type="protein sequence ID" value="NVO66799.1"/>
    <property type="molecule type" value="Genomic_DNA"/>
</dbReference>
<dbReference type="GO" id="GO:0050313">
    <property type="term" value="F:sulfur dioxygenase activity"/>
    <property type="evidence" value="ECO:0007669"/>
    <property type="project" value="InterPro"/>
</dbReference>
<evidence type="ECO:0000256" key="1">
    <source>
        <dbReference type="ARBA" id="ARBA00022723"/>
    </source>
</evidence>
<dbReference type="GO" id="GO:0016787">
    <property type="term" value="F:hydrolase activity"/>
    <property type="evidence" value="ECO:0007669"/>
    <property type="project" value="UniProtKB-KW"/>
</dbReference>
<evidence type="ECO:0000313" key="3">
    <source>
        <dbReference type="EMBL" id="NVO66799.1"/>
    </source>
</evidence>
<keyword evidence="3" id="KW-0378">Hydrolase</keyword>
<dbReference type="SMART" id="SM00849">
    <property type="entry name" value="Lactamase_B"/>
    <property type="match status" value="1"/>
</dbReference>
<dbReference type="Pfam" id="PF00581">
    <property type="entry name" value="Rhodanese"/>
    <property type="match status" value="2"/>
</dbReference>
<dbReference type="SUPFAM" id="SSF52821">
    <property type="entry name" value="Rhodanese/Cell cycle control phosphatase"/>
    <property type="match status" value="2"/>
</dbReference>
<feature type="domain" description="Rhodanese" evidence="2">
    <location>
        <begin position="369"/>
        <end position="453"/>
    </location>
</feature>
<dbReference type="PANTHER" id="PTHR43084">
    <property type="entry name" value="PERSULFIDE DIOXYGENASE ETHE1"/>
    <property type="match status" value="1"/>
</dbReference>
<dbReference type="CDD" id="cd07724">
    <property type="entry name" value="POD-like_MBL-fold"/>
    <property type="match status" value="1"/>
</dbReference>
<dbReference type="GO" id="GO:0046872">
    <property type="term" value="F:metal ion binding"/>
    <property type="evidence" value="ECO:0007669"/>
    <property type="project" value="UniProtKB-KW"/>
</dbReference>
<organism evidence="3 4">
    <name type="scientific">Methanofollis tationis</name>
    <dbReference type="NCBI Taxonomy" id="81417"/>
    <lineage>
        <taxon>Archaea</taxon>
        <taxon>Methanobacteriati</taxon>
        <taxon>Methanobacteriota</taxon>
        <taxon>Stenosarchaea group</taxon>
        <taxon>Methanomicrobia</taxon>
        <taxon>Methanomicrobiales</taxon>
        <taxon>Methanomicrobiaceae</taxon>
        <taxon>Methanofollis</taxon>
    </lineage>
</organism>
<dbReference type="CDD" id="cd00158">
    <property type="entry name" value="RHOD"/>
    <property type="match status" value="1"/>
</dbReference>
<dbReference type="Gene3D" id="3.60.15.10">
    <property type="entry name" value="Ribonuclease Z/Hydroxyacylglutathione hydrolase-like"/>
    <property type="match status" value="1"/>
</dbReference>
<sequence>MVIQQFFIPGIAHSSYLIGASGTCAIIDPARDVDRYLEAAKDLGLMITHILETHLHADFVSGHMDLAEKTGARIYAPGSGSCEFEHEPVGDGTQFSVGGIRFDVLDTPGHTPDGVTYVATDLSRGEEPFAVFPGDTLFVGDVGRPDLFPGQARDLAAHLHESLHTKVLTLPDHCMLFPAHGAGSLCGRAMGSMRSSTIGYERRFNEALRIADREEFIRSLTEGMPPAPDHFARCSEINRRGPALVRTLPATRPMKPAEFRERAAREDTIVLSVNDYASFGGQHVPGSYHIDLGGNFSTFAGWVLPPESEILLVADSPAQAEAAVVMLRRVGLDLTVGYLEGGTHAWAMAGYPTGHVPQVSPAEVHGMVAEGGAVLVDVRTTEEYEEDHVAGAVNIMVTDLRERAAGLDPARPVVVMCSTGHRSSLGCSILKQKGFASVYNAAGGITAYRAAGYT</sequence>
<reference evidence="3 4" key="1">
    <citation type="submission" date="2020-06" db="EMBL/GenBank/DDBJ databases">
        <title>Methanofollis fontis sp. nov., a methanogen isolated from marine sediments near a cold seep at Four-Way Closure Ridge offshore southwestern Taiwan.</title>
        <authorList>
            <person name="Chen S.-C."/>
            <person name="Teng N.-H."/>
            <person name="Lin Y.-S."/>
            <person name="Lai M.-C."/>
            <person name="Chen H.-H."/>
            <person name="Wang C.-C."/>
        </authorList>
    </citation>
    <scope>NUCLEOTIDE SEQUENCE [LARGE SCALE GENOMIC DNA]</scope>
    <source>
        <strain evidence="3 4">DSM 2702</strain>
    </source>
</reference>
<dbReference type="SMART" id="SM00450">
    <property type="entry name" value="RHOD"/>
    <property type="match status" value="2"/>
</dbReference>
<comment type="caution">
    <text evidence="3">The sequence shown here is derived from an EMBL/GenBank/DDBJ whole genome shotgun (WGS) entry which is preliminary data.</text>
</comment>
<dbReference type="InterPro" id="IPR051682">
    <property type="entry name" value="Mito_Persulfide_Diox"/>
</dbReference>
<dbReference type="Proteomes" id="UP000570823">
    <property type="component" value="Unassembled WGS sequence"/>
</dbReference>
<dbReference type="Gene3D" id="3.40.250.10">
    <property type="entry name" value="Rhodanese-like domain"/>
    <property type="match status" value="2"/>
</dbReference>
<proteinExistence type="predicted"/>
<dbReference type="FunFam" id="3.60.15.10:FF:000030">
    <property type="entry name" value="Metallo-beta-lactamase family protein"/>
    <property type="match status" value="1"/>
</dbReference>
<dbReference type="GO" id="GO:0070813">
    <property type="term" value="P:hydrogen sulfide metabolic process"/>
    <property type="evidence" value="ECO:0007669"/>
    <property type="project" value="TreeGrafter"/>
</dbReference>
<dbReference type="InterPro" id="IPR001763">
    <property type="entry name" value="Rhodanese-like_dom"/>
</dbReference>
<evidence type="ECO:0000259" key="2">
    <source>
        <dbReference type="PROSITE" id="PS50206"/>
    </source>
</evidence>
<dbReference type="PANTHER" id="PTHR43084:SF1">
    <property type="entry name" value="PERSULFIDE DIOXYGENASE ETHE1, MITOCHONDRIAL"/>
    <property type="match status" value="1"/>
</dbReference>
<dbReference type="InterPro" id="IPR001279">
    <property type="entry name" value="Metallo-B-lactamas"/>
</dbReference>
<dbReference type="RefSeq" id="WP_176788460.1">
    <property type="nucleotide sequence ID" value="NZ_JABXWR010000001.1"/>
</dbReference>
<evidence type="ECO:0000313" key="4">
    <source>
        <dbReference type="Proteomes" id="UP000570823"/>
    </source>
</evidence>
<dbReference type="OrthoDB" id="9180at2157"/>
<dbReference type="InterPro" id="IPR036866">
    <property type="entry name" value="RibonucZ/Hydroxyglut_hydro"/>
</dbReference>
<dbReference type="InterPro" id="IPR036873">
    <property type="entry name" value="Rhodanese-like_dom_sf"/>
</dbReference>
<protein>
    <submittedName>
        <fullName evidence="3">MBL fold metallo-hydrolase</fullName>
    </submittedName>
</protein>
<accession>A0A7K4HNJ1</accession>
<dbReference type="SUPFAM" id="SSF56281">
    <property type="entry name" value="Metallo-hydrolase/oxidoreductase"/>
    <property type="match status" value="1"/>
</dbReference>
<keyword evidence="4" id="KW-1185">Reference proteome</keyword>
<dbReference type="Pfam" id="PF00753">
    <property type="entry name" value="Lactamase_B"/>
    <property type="match status" value="1"/>
</dbReference>
<dbReference type="GO" id="GO:0006749">
    <property type="term" value="P:glutathione metabolic process"/>
    <property type="evidence" value="ECO:0007669"/>
    <property type="project" value="InterPro"/>
</dbReference>
<dbReference type="PROSITE" id="PS50206">
    <property type="entry name" value="RHODANESE_3"/>
    <property type="match status" value="2"/>
</dbReference>
<name>A0A7K4HNJ1_9EURY</name>
<dbReference type="AlphaFoldDB" id="A0A7K4HNJ1"/>
<gene>
    <name evidence="3" type="ORF">HWN36_05620</name>
</gene>
<dbReference type="InterPro" id="IPR044528">
    <property type="entry name" value="POD-like_MBL-fold"/>
</dbReference>
<feature type="domain" description="Rhodanese" evidence="2">
    <location>
        <begin position="264"/>
        <end position="355"/>
    </location>
</feature>